<dbReference type="Pfam" id="PF14373">
    <property type="entry name" value="Imm_superinfect"/>
    <property type="match status" value="1"/>
</dbReference>
<accession>A0A1T4Z8I1</accession>
<gene>
    <name evidence="2" type="ORF">SAMN06295964_3232</name>
</gene>
<dbReference type="Proteomes" id="UP000191040">
    <property type="component" value="Chromosome I"/>
</dbReference>
<keyword evidence="3" id="KW-1185">Reference proteome</keyword>
<dbReference type="RefSeq" id="WP_197684346.1">
    <property type="nucleotide sequence ID" value="NZ_LT796768.1"/>
</dbReference>
<keyword evidence="1" id="KW-0812">Transmembrane</keyword>
<dbReference type="AlphaFoldDB" id="A0A1T4Z8I1"/>
<feature type="transmembrane region" description="Helical" evidence="1">
    <location>
        <begin position="46"/>
        <end position="68"/>
    </location>
</feature>
<protein>
    <submittedName>
        <fullName evidence="2">Superinfection immunity protein</fullName>
    </submittedName>
</protein>
<keyword evidence="1" id="KW-0472">Membrane</keyword>
<evidence type="ECO:0000313" key="3">
    <source>
        <dbReference type="Proteomes" id="UP000191040"/>
    </source>
</evidence>
<reference evidence="3" key="1">
    <citation type="submission" date="2017-02" db="EMBL/GenBank/DDBJ databases">
        <authorList>
            <person name="Varghese N."/>
            <person name="Submissions S."/>
        </authorList>
    </citation>
    <scope>NUCLEOTIDE SEQUENCE [LARGE SCALE GENOMIC DNA]</scope>
    <source>
        <strain evidence="3">9H-4</strain>
    </source>
</reference>
<organism evidence="2 3">
    <name type="scientific">Aeromicrobium choanae</name>
    <dbReference type="NCBI Taxonomy" id="1736691"/>
    <lineage>
        <taxon>Bacteria</taxon>
        <taxon>Bacillati</taxon>
        <taxon>Actinomycetota</taxon>
        <taxon>Actinomycetes</taxon>
        <taxon>Propionibacteriales</taxon>
        <taxon>Nocardioidaceae</taxon>
        <taxon>Aeromicrobium</taxon>
    </lineage>
</organism>
<name>A0A1T4Z8I1_9ACTN</name>
<proteinExistence type="predicted"/>
<dbReference type="STRING" id="1736691.SAMN06295964_3232"/>
<evidence type="ECO:0000313" key="2">
    <source>
        <dbReference type="EMBL" id="SKB10284.1"/>
    </source>
</evidence>
<dbReference type="InterPro" id="IPR016410">
    <property type="entry name" value="Phage_imm"/>
</dbReference>
<sequence>MNDLITDQRGRPFQTVFGWIIAIATAGYMLPWAIAATRGKSNTGAIFWLNLLLGWTVVGWIIALVMACTSHQVLGIKNPR</sequence>
<evidence type="ECO:0000256" key="1">
    <source>
        <dbReference type="SAM" id="Phobius"/>
    </source>
</evidence>
<feature type="transmembrane region" description="Helical" evidence="1">
    <location>
        <begin position="12"/>
        <end position="34"/>
    </location>
</feature>
<dbReference type="EMBL" id="LT796768">
    <property type="protein sequence ID" value="SKB10284.1"/>
    <property type="molecule type" value="Genomic_DNA"/>
</dbReference>
<keyword evidence="1" id="KW-1133">Transmembrane helix</keyword>